<dbReference type="Ensembl" id="ENSPMGT00000015961.1">
    <property type="protein sequence ID" value="ENSPMGP00000014974.1"/>
    <property type="gene ID" value="ENSPMGG00000012271.1"/>
</dbReference>
<dbReference type="AlphaFoldDB" id="A0A3B4AEA9"/>
<keyword evidence="1" id="KW-0812">Transmembrane</keyword>
<name>A0A3B4AEA9_9GOBI</name>
<feature type="transmembrane region" description="Helical" evidence="1">
    <location>
        <begin position="20"/>
        <end position="44"/>
    </location>
</feature>
<dbReference type="CDD" id="cd00037">
    <property type="entry name" value="CLECT"/>
    <property type="match status" value="1"/>
</dbReference>
<evidence type="ECO:0000259" key="2">
    <source>
        <dbReference type="PROSITE" id="PS50041"/>
    </source>
</evidence>
<dbReference type="InterPro" id="IPR016186">
    <property type="entry name" value="C-type_lectin-like/link_sf"/>
</dbReference>
<proteinExistence type="predicted"/>
<accession>A0A3B4AEA9</accession>
<reference evidence="3" key="1">
    <citation type="submission" date="2025-08" db="UniProtKB">
        <authorList>
            <consortium name="Ensembl"/>
        </authorList>
    </citation>
    <scope>IDENTIFICATION</scope>
</reference>
<dbReference type="InterPro" id="IPR001304">
    <property type="entry name" value="C-type_lectin-like"/>
</dbReference>
<keyword evidence="1" id="KW-0472">Membrane</keyword>
<dbReference type="Gene3D" id="3.10.100.10">
    <property type="entry name" value="Mannose-Binding Protein A, subunit A"/>
    <property type="match status" value="1"/>
</dbReference>
<keyword evidence="1" id="KW-1133">Transmembrane helix</keyword>
<reference evidence="3" key="2">
    <citation type="submission" date="2025-09" db="UniProtKB">
        <authorList>
            <consortium name="Ensembl"/>
        </authorList>
    </citation>
    <scope>IDENTIFICATION</scope>
</reference>
<evidence type="ECO:0000313" key="4">
    <source>
        <dbReference type="Proteomes" id="UP000261520"/>
    </source>
</evidence>
<protein>
    <recommendedName>
        <fullName evidence="2">C-type lectin domain-containing protein</fullName>
    </recommendedName>
</protein>
<evidence type="ECO:0000256" key="1">
    <source>
        <dbReference type="SAM" id="Phobius"/>
    </source>
</evidence>
<dbReference type="Proteomes" id="UP000261520">
    <property type="component" value="Unplaced"/>
</dbReference>
<sequence length="147" mass="16897">MLTLGVRLVKCLAQGHNCSIPLVTTNLLILLLIFVCGTGLSSVVRRYIWYNKYPSSWQGARANCQSQNAKLLTVVTQFDIINTNMDIYYAWIALKLYNNWWWTDGTNFYSAGNGDFVKDEPDDIRCQKIPLKCHYKKGRHIPFKNDG</sequence>
<dbReference type="InterPro" id="IPR016187">
    <property type="entry name" value="CTDL_fold"/>
</dbReference>
<dbReference type="Pfam" id="PF00059">
    <property type="entry name" value="Lectin_C"/>
    <property type="match status" value="1"/>
</dbReference>
<keyword evidence="4" id="KW-1185">Reference proteome</keyword>
<dbReference type="SUPFAM" id="SSF56436">
    <property type="entry name" value="C-type lectin-like"/>
    <property type="match status" value="1"/>
</dbReference>
<dbReference type="PROSITE" id="PS50041">
    <property type="entry name" value="C_TYPE_LECTIN_2"/>
    <property type="match status" value="1"/>
</dbReference>
<organism evidence="3 4">
    <name type="scientific">Periophthalmus magnuspinnatus</name>
    <dbReference type="NCBI Taxonomy" id="409849"/>
    <lineage>
        <taxon>Eukaryota</taxon>
        <taxon>Metazoa</taxon>
        <taxon>Chordata</taxon>
        <taxon>Craniata</taxon>
        <taxon>Vertebrata</taxon>
        <taxon>Euteleostomi</taxon>
        <taxon>Actinopterygii</taxon>
        <taxon>Neopterygii</taxon>
        <taxon>Teleostei</taxon>
        <taxon>Neoteleostei</taxon>
        <taxon>Acanthomorphata</taxon>
        <taxon>Gobiaria</taxon>
        <taxon>Gobiiformes</taxon>
        <taxon>Gobioidei</taxon>
        <taxon>Gobiidae</taxon>
        <taxon>Oxudercinae</taxon>
        <taxon>Periophthalmus</taxon>
    </lineage>
</organism>
<evidence type="ECO:0000313" key="3">
    <source>
        <dbReference type="Ensembl" id="ENSPMGP00000014974.1"/>
    </source>
</evidence>
<feature type="domain" description="C-type lectin" evidence="2">
    <location>
        <begin position="47"/>
        <end position="133"/>
    </location>
</feature>